<keyword evidence="3" id="KW-1185">Reference proteome</keyword>
<dbReference type="PANTHER" id="PTHR43606">
    <property type="entry name" value="PHOSPHATASE, PUTATIVE (AFU_ORTHOLOGUE AFUA_6G08710)-RELATED"/>
    <property type="match status" value="1"/>
</dbReference>
<dbReference type="EMBL" id="PKSG01000729">
    <property type="protein sequence ID" value="POR33141.1"/>
    <property type="molecule type" value="Genomic_DNA"/>
</dbReference>
<dbReference type="CDD" id="cd07389">
    <property type="entry name" value="MPP_PhoD"/>
    <property type="match status" value="1"/>
</dbReference>
<dbReference type="InterPro" id="IPR038607">
    <property type="entry name" value="PhoD-like_sf"/>
</dbReference>
<dbReference type="Pfam" id="PF09423">
    <property type="entry name" value="PhoD"/>
    <property type="match status" value="1"/>
</dbReference>
<dbReference type="InterPro" id="IPR018946">
    <property type="entry name" value="PhoD-like_MPP"/>
</dbReference>
<protein>
    <submittedName>
        <fullName evidence="2">PhoD-like phosphatase</fullName>
    </submittedName>
</protein>
<dbReference type="STRING" id="94208.A0A2S4KSJ2"/>
<dbReference type="OrthoDB" id="2100241at2759"/>
<organism evidence="2 3">
    <name type="scientific">Tolypocladium paradoxum</name>
    <dbReference type="NCBI Taxonomy" id="94208"/>
    <lineage>
        <taxon>Eukaryota</taxon>
        <taxon>Fungi</taxon>
        <taxon>Dikarya</taxon>
        <taxon>Ascomycota</taxon>
        <taxon>Pezizomycotina</taxon>
        <taxon>Sordariomycetes</taxon>
        <taxon>Hypocreomycetidae</taxon>
        <taxon>Hypocreales</taxon>
        <taxon>Ophiocordycipitaceae</taxon>
        <taxon>Tolypocladium</taxon>
    </lineage>
</organism>
<name>A0A2S4KSJ2_9HYPO</name>
<sequence length="389" mass="44810">MVPPSSEEFIYSQVMMATSENDFTATFVVENLRPDTEYDYASNAGHAGSFRTAQIAPTKWSLVSTSCIKPFYPYNPLDHALRIRGLEYLDQQLNMESFDLVLFLGDFIYIDLPIALGWTQDHYTTAYRQVYASPSWTGRLRSLPWIHVYDDHEISNDWEANETGLYNPAMKPFWDYQGHANPVSKFGEGKTYYVFRRGGISFFVLDTRRYRSPSSIEDGQRKTMLGAVQLADLERWLDTERAWRVVVSSVPFTRNWRGPDSADSWSGYLWERDRILDKMKRTGGVIILSGDRHEHATTVFPAGESGDRDVIEFSTSPLNQFFEPFSRFHKQIEDTDISLYSHPRGSSKFGIVTFDTSDGRHLDVTYKLIVNGNQVWTYNWTCSRSPDSD</sequence>
<dbReference type="Proteomes" id="UP000237481">
    <property type="component" value="Unassembled WGS sequence"/>
</dbReference>
<evidence type="ECO:0000313" key="3">
    <source>
        <dbReference type="Proteomes" id="UP000237481"/>
    </source>
</evidence>
<proteinExistence type="predicted"/>
<dbReference type="PANTHER" id="PTHR43606:SF2">
    <property type="entry name" value="ALKALINE PHOSPHATASE FAMILY PROTEIN (AFU_ORTHOLOGUE AFUA_5G03860)"/>
    <property type="match status" value="1"/>
</dbReference>
<gene>
    <name evidence="2" type="ORF">TPAR_06650</name>
</gene>
<comment type="caution">
    <text evidence="2">The sequence shown here is derived from an EMBL/GenBank/DDBJ whole genome shotgun (WGS) entry which is preliminary data.</text>
</comment>
<evidence type="ECO:0000313" key="2">
    <source>
        <dbReference type="EMBL" id="POR33141.1"/>
    </source>
</evidence>
<dbReference type="AlphaFoldDB" id="A0A2S4KSJ2"/>
<dbReference type="InterPro" id="IPR029052">
    <property type="entry name" value="Metallo-depent_PP-like"/>
</dbReference>
<dbReference type="InterPro" id="IPR052900">
    <property type="entry name" value="Phospholipid_Metab_Enz"/>
</dbReference>
<accession>A0A2S4KSJ2</accession>
<evidence type="ECO:0000259" key="1">
    <source>
        <dbReference type="Pfam" id="PF09423"/>
    </source>
</evidence>
<reference evidence="2 3" key="1">
    <citation type="submission" date="2018-01" db="EMBL/GenBank/DDBJ databases">
        <title>Harnessing the power of phylogenomics to disentangle the directionality and signatures of interkingdom host jumping in the parasitic fungal genus Tolypocladium.</title>
        <authorList>
            <person name="Quandt C.A."/>
            <person name="Patterson W."/>
            <person name="Spatafora J.W."/>
        </authorList>
    </citation>
    <scope>NUCLEOTIDE SEQUENCE [LARGE SCALE GENOMIC DNA]</scope>
    <source>
        <strain evidence="2 3">NRBC 100945</strain>
    </source>
</reference>
<dbReference type="SUPFAM" id="SSF56300">
    <property type="entry name" value="Metallo-dependent phosphatases"/>
    <property type="match status" value="1"/>
</dbReference>
<feature type="domain" description="PhoD-like phosphatase metallophosphatase" evidence="1">
    <location>
        <begin position="93"/>
        <end position="322"/>
    </location>
</feature>
<dbReference type="Gene3D" id="3.60.21.70">
    <property type="entry name" value="PhoD-like phosphatase"/>
    <property type="match status" value="1"/>
</dbReference>